<gene>
    <name evidence="2" type="ORF">K6K41_20855</name>
</gene>
<sequence>MRKFTIVAVAAAFGVAGAAETVQPAAAAETNAAPRSLEQVRENAMTAMYAGDLQQVRDRRAGRAWRGGGKWRGGRSWRGAAITADADMPAGAITARAVTMAAGATVRAS</sequence>
<protein>
    <submittedName>
        <fullName evidence="2">Uncharacterized protein</fullName>
    </submittedName>
</protein>
<keyword evidence="3" id="KW-1185">Reference proteome</keyword>
<proteinExistence type="predicted"/>
<evidence type="ECO:0000256" key="1">
    <source>
        <dbReference type="SAM" id="SignalP"/>
    </source>
</evidence>
<dbReference type="RefSeq" id="WP_261402281.1">
    <property type="nucleotide sequence ID" value="NZ_CP081869.1"/>
</dbReference>
<dbReference type="KEGG" id="cmet:K6K41_20855"/>
<dbReference type="EMBL" id="CP081869">
    <property type="protein sequence ID" value="QZN99236.1"/>
    <property type="molecule type" value="Genomic_DNA"/>
</dbReference>
<organism evidence="2 3">
    <name type="scientific">Chenggangzhangella methanolivorans</name>
    <dbReference type="NCBI Taxonomy" id="1437009"/>
    <lineage>
        <taxon>Bacteria</taxon>
        <taxon>Pseudomonadati</taxon>
        <taxon>Pseudomonadota</taxon>
        <taxon>Alphaproteobacteria</taxon>
        <taxon>Hyphomicrobiales</taxon>
        <taxon>Methylopilaceae</taxon>
        <taxon>Chenggangzhangella</taxon>
    </lineage>
</organism>
<evidence type="ECO:0000313" key="2">
    <source>
        <dbReference type="EMBL" id="QZN99236.1"/>
    </source>
</evidence>
<evidence type="ECO:0000313" key="3">
    <source>
        <dbReference type="Proteomes" id="UP000825701"/>
    </source>
</evidence>
<keyword evidence="1" id="KW-0732">Signal</keyword>
<accession>A0A9E6UKF3</accession>
<feature type="signal peptide" evidence="1">
    <location>
        <begin position="1"/>
        <end position="18"/>
    </location>
</feature>
<reference evidence="2" key="1">
    <citation type="submission" date="2021-08" db="EMBL/GenBank/DDBJ databases">
        <authorList>
            <person name="Zhang H."/>
            <person name="Xu M."/>
            <person name="Yu Z."/>
            <person name="Yang L."/>
            <person name="Cai Y."/>
        </authorList>
    </citation>
    <scope>NUCLEOTIDE SEQUENCE</scope>
    <source>
        <strain evidence="2">CHL1</strain>
    </source>
</reference>
<name>A0A9E6UKF3_9HYPH</name>
<dbReference type="Proteomes" id="UP000825701">
    <property type="component" value="Chromosome"/>
</dbReference>
<feature type="chain" id="PRO_5039108574" evidence="1">
    <location>
        <begin position="19"/>
        <end position="109"/>
    </location>
</feature>
<dbReference type="AlphaFoldDB" id="A0A9E6UKF3"/>